<feature type="region of interest" description="Disordered" evidence="1">
    <location>
        <begin position="183"/>
        <end position="271"/>
    </location>
</feature>
<name>A0AAN8XF22_HALRR</name>
<dbReference type="Proteomes" id="UP001381693">
    <property type="component" value="Unassembled WGS sequence"/>
</dbReference>
<evidence type="ECO:0000256" key="1">
    <source>
        <dbReference type="SAM" id="MobiDB-lite"/>
    </source>
</evidence>
<evidence type="ECO:0000313" key="3">
    <source>
        <dbReference type="Proteomes" id="UP001381693"/>
    </source>
</evidence>
<feature type="non-terminal residue" evidence="2">
    <location>
        <position position="283"/>
    </location>
</feature>
<reference evidence="2 3" key="1">
    <citation type="submission" date="2023-11" db="EMBL/GenBank/DDBJ databases">
        <title>Halocaridina rubra genome assembly.</title>
        <authorList>
            <person name="Smith C."/>
        </authorList>
    </citation>
    <scope>NUCLEOTIDE SEQUENCE [LARGE SCALE GENOMIC DNA]</scope>
    <source>
        <strain evidence="2">EP-1</strain>
        <tissue evidence="2">Whole</tissue>
    </source>
</reference>
<feature type="compositionally biased region" description="Polar residues" evidence="1">
    <location>
        <begin position="252"/>
        <end position="271"/>
    </location>
</feature>
<keyword evidence="3" id="KW-1185">Reference proteome</keyword>
<protein>
    <submittedName>
        <fullName evidence="2">Uncharacterized protein</fullName>
    </submittedName>
</protein>
<accession>A0AAN8XF22</accession>
<feature type="compositionally biased region" description="Pro residues" evidence="1">
    <location>
        <begin position="188"/>
        <end position="204"/>
    </location>
</feature>
<organism evidence="2 3">
    <name type="scientific">Halocaridina rubra</name>
    <name type="common">Hawaiian red shrimp</name>
    <dbReference type="NCBI Taxonomy" id="373956"/>
    <lineage>
        <taxon>Eukaryota</taxon>
        <taxon>Metazoa</taxon>
        <taxon>Ecdysozoa</taxon>
        <taxon>Arthropoda</taxon>
        <taxon>Crustacea</taxon>
        <taxon>Multicrustacea</taxon>
        <taxon>Malacostraca</taxon>
        <taxon>Eumalacostraca</taxon>
        <taxon>Eucarida</taxon>
        <taxon>Decapoda</taxon>
        <taxon>Pleocyemata</taxon>
        <taxon>Caridea</taxon>
        <taxon>Atyoidea</taxon>
        <taxon>Atyidae</taxon>
        <taxon>Halocaridina</taxon>
    </lineage>
</organism>
<evidence type="ECO:0000313" key="2">
    <source>
        <dbReference type="EMBL" id="KAK7077930.1"/>
    </source>
</evidence>
<comment type="caution">
    <text evidence="2">The sequence shown here is derived from an EMBL/GenBank/DDBJ whole genome shotgun (WGS) entry which is preliminary data.</text>
</comment>
<sequence length="283" mass="32540">MPLLTSDRDGARTLDLKPQSCRRYRLSHGDYRMLLLQQHRIFLDIRFLDLYIWHSLVPVLRHGLPFLPRARMVAFLRRTCFGRCKRYPERMPLLTSDRDEARTLDLTPGTLSLIFEVEPLQGGLIILQVISFFFLYNHLEAVRVRFEREAQDTEKRGAFILQEVQLLKNQLRAIAEDQRHSYLRVSPSSPPPPPPTPPPYPPPSSASHSQPFLRETNVLPKGVDPTNKRFQSRTKRRASDTSYGVNGDPQEGQLSVQLQGDGNGNRSEADQSWLQLTSYARIP</sequence>
<proteinExistence type="predicted"/>
<dbReference type="EMBL" id="JAXCGZ010008125">
    <property type="protein sequence ID" value="KAK7077930.1"/>
    <property type="molecule type" value="Genomic_DNA"/>
</dbReference>
<gene>
    <name evidence="2" type="ORF">SK128_021748</name>
</gene>
<dbReference type="AlphaFoldDB" id="A0AAN8XF22"/>